<dbReference type="RefSeq" id="XP_042631455.1">
    <property type="nucleotide sequence ID" value="XM_042775521.1"/>
</dbReference>
<reference evidence="7" key="1">
    <citation type="submission" date="2025-08" db="UniProtKB">
        <authorList>
            <consortium name="RefSeq"/>
        </authorList>
    </citation>
    <scope>IDENTIFICATION</scope>
    <source>
        <tissue evidence="7">Muscle</tissue>
    </source>
</reference>
<dbReference type="SMART" id="SM00176">
    <property type="entry name" value="RAN"/>
    <property type="match status" value="1"/>
</dbReference>
<dbReference type="Pfam" id="PF00071">
    <property type="entry name" value="Ras"/>
    <property type="match status" value="1"/>
</dbReference>
<dbReference type="SMART" id="SM00173">
    <property type="entry name" value="RAS"/>
    <property type="match status" value="1"/>
</dbReference>
<dbReference type="PROSITE" id="PS00018">
    <property type="entry name" value="EF_HAND_1"/>
    <property type="match status" value="1"/>
</dbReference>
<dbReference type="InterPro" id="IPR001806">
    <property type="entry name" value="Small_GTPase"/>
</dbReference>
<evidence type="ECO:0000256" key="4">
    <source>
        <dbReference type="SAM" id="Coils"/>
    </source>
</evidence>
<evidence type="ECO:0000256" key="5">
    <source>
        <dbReference type="SAM" id="MobiDB-lite"/>
    </source>
</evidence>
<dbReference type="NCBIfam" id="TIGR00231">
    <property type="entry name" value="small_GTP"/>
    <property type="match status" value="1"/>
</dbReference>
<dbReference type="CDD" id="cd00154">
    <property type="entry name" value="Rab"/>
    <property type="match status" value="1"/>
</dbReference>
<feature type="region of interest" description="Disordered" evidence="5">
    <location>
        <begin position="441"/>
        <end position="478"/>
    </location>
</feature>
<dbReference type="GO" id="GO:0005525">
    <property type="term" value="F:GTP binding"/>
    <property type="evidence" value="ECO:0007669"/>
    <property type="project" value="UniProtKB-KW"/>
</dbReference>
<feature type="domain" description="EF-hand" evidence="6">
    <location>
        <begin position="68"/>
        <end position="103"/>
    </location>
</feature>
<sequence length="670" mass="76917">MASFSSTCGSKVDRASHRRGEDRQGTPSESDCSAVLEKTREFFQICDIEGKGFITRRDMQRLNGELPLSAEELENVFDTLDADANGYLTFEEFSSGFSEFMFGPGVVSVDPHADEEPVSGKTPEVLYESQWEERLSRGEDDEEKHFCMLMENLGASNIFEEKAATHDDEIQRLYEEMEQQIKNEKDRILLEDSERFLSRSQDLEHQLSTKEKELEILSNKQKRLEHQCRELHSEQRETAVENVKLKQYNEDLGRELEHTTQELSLAQEQLMLLQEQASRLHEEREMEIYRVTESLQRERSSLLKQLDLLREMNKHLRDERDMCYQKPNTTAAKLSWKQRSESITMKHSERKQSFKSDEDEEVLPQSKRKNMIGVNGHSMDLEDMVDRRPPSKHQLQRIISIEEDHLPQLLQQGYQTQLREWSEDEELEEDMDLQMSNIYPTTSTPTSVSPPPGVAPTPTSPRGQPVGKEMVHSEEGASSGPDRLFKIVLVGNSSVGKTSLLRRFCDNCFHSGTCATVGIDYSVKTLTVDNSQVALQMWDTAGQERYRSITKQFFRKADGVVVVYDITNEQTFTAVRQWLVSVQEGAGEDIPIMLLGNKTDLDGQREVPLGFAEKLAKDFQLIFYECSAFSSNNVTESMIHMARVLKDREDREKEKTVSLVDSHAKKKSCC</sequence>
<feature type="region of interest" description="Disordered" evidence="5">
    <location>
        <begin position="1"/>
        <end position="32"/>
    </location>
</feature>
<evidence type="ECO:0000256" key="3">
    <source>
        <dbReference type="ARBA" id="ARBA00023288"/>
    </source>
</evidence>
<dbReference type="SMART" id="SM00174">
    <property type="entry name" value="RHO"/>
    <property type="match status" value="1"/>
</dbReference>
<evidence type="ECO:0000313" key="7">
    <source>
        <dbReference type="RefSeq" id="XP_042631455.1"/>
    </source>
</evidence>
<gene>
    <name evidence="7" type="primary">LOC109062802</name>
</gene>
<feature type="compositionally biased region" description="Pro residues" evidence="5">
    <location>
        <begin position="448"/>
        <end position="459"/>
    </location>
</feature>
<evidence type="ECO:0000259" key="6">
    <source>
        <dbReference type="PROSITE" id="PS50222"/>
    </source>
</evidence>
<dbReference type="PROSITE" id="PS51420">
    <property type="entry name" value="RHO"/>
    <property type="match status" value="1"/>
</dbReference>
<dbReference type="GeneID" id="109062802"/>
<keyword evidence="4" id="KW-0175">Coiled coil</keyword>
<dbReference type="AlphaFoldDB" id="A0A9Q9Z3P2"/>
<name>A0A9Q9Z3P2_CYPCA</name>
<feature type="compositionally biased region" description="Basic and acidic residues" evidence="5">
    <location>
        <begin position="11"/>
        <end position="24"/>
    </location>
</feature>
<dbReference type="InterPro" id="IPR018247">
    <property type="entry name" value="EF_Hand_1_Ca_BS"/>
</dbReference>
<dbReference type="PROSITE" id="PS50222">
    <property type="entry name" value="EF_HAND_2"/>
    <property type="match status" value="1"/>
</dbReference>
<keyword evidence="1" id="KW-0547">Nucleotide-binding</keyword>
<dbReference type="PROSITE" id="PS51419">
    <property type="entry name" value="RAB"/>
    <property type="match status" value="1"/>
</dbReference>
<dbReference type="CDD" id="cd00051">
    <property type="entry name" value="EFh"/>
    <property type="match status" value="1"/>
</dbReference>
<accession>A0A9Q9Z3P2</accession>
<dbReference type="InterPro" id="IPR005225">
    <property type="entry name" value="Small_GTP-bd"/>
</dbReference>
<dbReference type="Proteomes" id="UP001155660">
    <property type="component" value="Chromosome A18"/>
</dbReference>
<keyword evidence="2" id="KW-0342">GTP-binding</keyword>
<proteinExistence type="predicted"/>
<dbReference type="PROSITE" id="PS51421">
    <property type="entry name" value="RAS"/>
    <property type="match status" value="1"/>
</dbReference>
<feature type="region of interest" description="Disordered" evidence="5">
    <location>
        <begin position="344"/>
        <end position="386"/>
    </location>
</feature>
<keyword evidence="3" id="KW-0449">Lipoprotein</keyword>
<dbReference type="GO" id="GO:0003924">
    <property type="term" value="F:GTPase activity"/>
    <property type="evidence" value="ECO:0007669"/>
    <property type="project" value="InterPro"/>
</dbReference>
<dbReference type="GO" id="GO:0005509">
    <property type="term" value="F:calcium ion binding"/>
    <property type="evidence" value="ECO:0007669"/>
    <property type="project" value="InterPro"/>
</dbReference>
<evidence type="ECO:0000256" key="1">
    <source>
        <dbReference type="ARBA" id="ARBA00022741"/>
    </source>
</evidence>
<evidence type="ECO:0000256" key="2">
    <source>
        <dbReference type="ARBA" id="ARBA00023134"/>
    </source>
</evidence>
<dbReference type="Pfam" id="PF13499">
    <property type="entry name" value="EF-hand_7"/>
    <property type="match status" value="1"/>
</dbReference>
<dbReference type="PROSITE" id="PS51417">
    <property type="entry name" value="ARF"/>
    <property type="match status" value="1"/>
</dbReference>
<dbReference type="FunFam" id="3.40.50.300:FF:001129">
    <property type="entry name" value="ras-related protein Rab-44 isoform X2"/>
    <property type="match status" value="1"/>
</dbReference>
<dbReference type="SMART" id="SM00175">
    <property type="entry name" value="RAB"/>
    <property type="match status" value="1"/>
</dbReference>
<feature type="coiled-coil region" evidence="4">
    <location>
        <begin position="163"/>
        <end position="319"/>
    </location>
</feature>
<dbReference type="PANTHER" id="PTHR47977">
    <property type="entry name" value="RAS-RELATED PROTEIN RAB"/>
    <property type="match status" value="1"/>
</dbReference>
<feature type="compositionally biased region" description="Basic and acidic residues" evidence="5">
    <location>
        <begin position="344"/>
        <end position="356"/>
    </location>
</feature>
<dbReference type="SMART" id="SM00054">
    <property type="entry name" value="EFh"/>
    <property type="match status" value="2"/>
</dbReference>
<dbReference type="InterPro" id="IPR002048">
    <property type="entry name" value="EF_hand_dom"/>
</dbReference>
<organism evidence="7">
    <name type="scientific">Cyprinus carpio</name>
    <name type="common">Common carp</name>
    <dbReference type="NCBI Taxonomy" id="7962"/>
    <lineage>
        <taxon>Eukaryota</taxon>
        <taxon>Metazoa</taxon>
        <taxon>Chordata</taxon>
        <taxon>Craniata</taxon>
        <taxon>Vertebrata</taxon>
        <taxon>Euteleostomi</taxon>
        <taxon>Actinopterygii</taxon>
        <taxon>Neopterygii</taxon>
        <taxon>Teleostei</taxon>
        <taxon>Ostariophysi</taxon>
        <taxon>Cypriniformes</taxon>
        <taxon>Cyprinidae</taxon>
        <taxon>Cyprininae</taxon>
        <taxon>Cyprinus</taxon>
    </lineage>
</organism>
<dbReference type="InterPro" id="IPR050227">
    <property type="entry name" value="Rab"/>
</dbReference>
<protein>
    <submittedName>
        <fullName evidence="7">EF-hand calcium-binding domain-containing protein 4B-like isoform X2</fullName>
    </submittedName>
</protein>